<dbReference type="PANTHER" id="PTHR18921:SF2">
    <property type="entry name" value="THYROID RECEPTOR-INTERACTING PROTEIN 11"/>
    <property type="match status" value="1"/>
</dbReference>
<feature type="compositionally biased region" description="Basic residues" evidence="4">
    <location>
        <begin position="18"/>
        <end position="29"/>
    </location>
</feature>
<evidence type="ECO:0000313" key="6">
    <source>
        <dbReference type="Proteomes" id="UP001161017"/>
    </source>
</evidence>
<dbReference type="GO" id="GO:0031267">
    <property type="term" value="F:small GTPase binding"/>
    <property type="evidence" value="ECO:0007669"/>
    <property type="project" value="TreeGrafter"/>
</dbReference>
<proteinExistence type="predicted"/>
<comment type="caution">
    <text evidence="5">The sequence shown here is derived from an EMBL/GenBank/DDBJ whole genome shotgun (WGS) entry which is preliminary data.</text>
</comment>
<name>A0AA43QIR8_9LECA</name>
<dbReference type="Proteomes" id="UP001161017">
    <property type="component" value="Unassembled WGS sequence"/>
</dbReference>
<evidence type="ECO:0000256" key="4">
    <source>
        <dbReference type="SAM" id="MobiDB-lite"/>
    </source>
</evidence>
<evidence type="ECO:0000313" key="5">
    <source>
        <dbReference type="EMBL" id="MDI1487240.1"/>
    </source>
</evidence>
<dbReference type="EMBL" id="JAPUFD010000005">
    <property type="protein sequence ID" value="MDI1487240.1"/>
    <property type="molecule type" value="Genomic_DNA"/>
</dbReference>
<feature type="compositionally biased region" description="Polar residues" evidence="4">
    <location>
        <begin position="256"/>
        <end position="277"/>
    </location>
</feature>
<organism evidence="5 6">
    <name type="scientific">Ramalina farinacea</name>
    <dbReference type="NCBI Taxonomy" id="258253"/>
    <lineage>
        <taxon>Eukaryota</taxon>
        <taxon>Fungi</taxon>
        <taxon>Dikarya</taxon>
        <taxon>Ascomycota</taxon>
        <taxon>Pezizomycotina</taxon>
        <taxon>Lecanoromycetes</taxon>
        <taxon>OSLEUM clade</taxon>
        <taxon>Lecanoromycetidae</taxon>
        <taxon>Lecanorales</taxon>
        <taxon>Lecanorineae</taxon>
        <taxon>Ramalinaceae</taxon>
        <taxon>Ramalina</taxon>
    </lineage>
</organism>
<dbReference type="AlphaFoldDB" id="A0AA43QIR8"/>
<dbReference type="GO" id="GO:0005794">
    <property type="term" value="C:Golgi apparatus"/>
    <property type="evidence" value="ECO:0007669"/>
    <property type="project" value="UniProtKB-SubCell"/>
</dbReference>
<accession>A0AA43QIR8</accession>
<comment type="subcellular location">
    <subcellularLocation>
        <location evidence="1">Golgi apparatus</location>
    </subcellularLocation>
</comment>
<reference evidence="5" key="1">
    <citation type="journal article" date="2023" name="Genome Biol. Evol.">
        <title>First Whole Genome Sequence and Flow Cytometry Genome Size Data for the Lichen-Forming Fungus Ramalina farinacea (Ascomycota).</title>
        <authorList>
            <person name="Llewellyn T."/>
            <person name="Mian S."/>
            <person name="Hill R."/>
            <person name="Leitch I.J."/>
            <person name="Gaya E."/>
        </authorList>
    </citation>
    <scope>NUCLEOTIDE SEQUENCE</scope>
    <source>
        <strain evidence="5">LIQ254RAFAR</strain>
    </source>
</reference>
<dbReference type="Gene3D" id="1.10.287.1490">
    <property type="match status" value="1"/>
</dbReference>
<dbReference type="GO" id="GO:0007030">
    <property type="term" value="P:Golgi organization"/>
    <property type="evidence" value="ECO:0007669"/>
    <property type="project" value="TreeGrafter"/>
</dbReference>
<feature type="region of interest" description="Disordered" evidence="4">
    <location>
        <begin position="1"/>
        <end position="145"/>
    </location>
</feature>
<feature type="region of interest" description="Disordered" evidence="4">
    <location>
        <begin position="252"/>
        <end position="285"/>
    </location>
</feature>
<evidence type="ECO:0000256" key="2">
    <source>
        <dbReference type="ARBA" id="ARBA00023034"/>
    </source>
</evidence>
<sequence length="460" mass="51912">MSSNNVLDEAKSSPAGPKSKKNKKKKSVKNKQVNGENTKLNGVKDEVQHEEEDGALETEMQSPTDHSTPPSPGALEKPNVDVLPNGKDEHGSTPLDDDDSVESSLLQQTPSRPQVQMEDAAETPTFPASNSSPQPIDDTDTRLARLHEEREALRIELAEVRRSLEALQERHEADAQEMQVQLTDANNKKEQAETQHRNLLGKVNTIRSQLGDRLKADAEELSQTRTRIEELEEQNSGLREENAAREAELATLADQGEQQSKELSSLRNRTTLSQQNFSKEREDLVQREAHAKEEFEAAKQAMQDWEILAMEERSIRESIAEKVADLEDQIAVHREAHERAASERDAQSNTVDGLQRALQELQEARRQELREVVENSQAQMERLSKEVGESERKAAEAIAELDVSKRDLERVLPFEKEVKEKNLLIGKLRHEGVILNEHLTKALRYTKNLKKGRPEDTIGK</sequence>
<evidence type="ECO:0000256" key="1">
    <source>
        <dbReference type="ARBA" id="ARBA00004555"/>
    </source>
</evidence>
<keyword evidence="6" id="KW-1185">Reference proteome</keyword>
<keyword evidence="3" id="KW-0175">Coiled coil</keyword>
<protein>
    <submittedName>
        <fullName evidence="5">Uncharacterized protein</fullName>
    </submittedName>
</protein>
<dbReference type="PANTHER" id="PTHR18921">
    <property type="entry name" value="MYOSIN HEAVY CHAIN - RELATED"/>
    <property type="match status" value="1"/>
</dbReference>
<keyword evidence="2" id="KW-0333">Golgi apparatus</keyword>
<feature type="compositionally biased region" description="Polar residues" evidence="4">
    <location>
        <begin position="59"/>
        <end position="68"/>
    </location>
</feature>
<evidence type="ECO:0000256" key="3">
    <source>
        <dbReference type="ARBA" id="ARBA00023054"/>
    </source>
</evidence>
<gene>
    <name evidence="5" type="ORF">OHK93_006509</name>
</gene>
<dbReference type="GO" id="GO:0006888">
    <property type="term" value="P:endoplasmic reticulum to Golgi vesicle-mediated transport"/>
    <property type="evidence" value="ECO:0007669"/>
    <property type="project" value="TreeGrafter"/>
</dbReference>